<name>A0A2P7QW13_9SPHN</name>
<dbReference type="EMBL" id="PXYI01000002">
    <property type="protein sequence ID" value="PSJ42147.1"/>
    <property type="molecule type" value="Genomic_DNA"/>
</dbReference>
<sequence>MVAKFLESICREFTYGFSRFCLPQHVPRRSIFVPLVPFEAHFTSRPTLIVIPGVFSGVGDCFAHRLLRYVIIEIRQEEVGREFFFALSSLNCEGVLYPVAEALGGYAYIDSRIR</sequence>
<reference evidence="1 2" key="1">
    <citation type="submission" date="2018-03" db="EMBL/GenBank/DDBJ databases">
        <title>The draft genome of Sphingosinicella sp. GL-C-18.</title>
        <authorList>
            <person name="Liu L."/>
            <person name="Li L."/>
            <person name="Liang L."/>
            <person name="Zhang X."/>
            <person name="Wang T."/>
        </authorList>
    </citation>
    <scope>NUCLEOTIDE SEQUENCE [LARGE SCALE GENOMIC DNA]</scope>
    <source>
        <strain evidence="1 2">GL-C-18</strain>
    </source>
</reference>
<keyword evidence="2" id="KW-1185">Reference proteome</keyword>
<evidence type="ECO:0000313" key="2">
    <source>
        <dbReference type="Proteomes" id="UP000241167"/>
    </source>
</evidence>
<comment type="caution">
    <text evidence="1">The sequence shown here is derived from an EMBL/GenBank/DDBJ whole genome shotgun (WGS) entry which is preliminary data.</text>
</comment>
<gene>
    <name evidence="1" type="ORF">C7I55_07895</name>
</gene>
<evidence type="ECO:0000313" key="1">
    <source>
        <dbReference type="EMBL" id="PSJ42147.1"/>
    </source>
</evidence>
<organism evidence="1 2">
    <name type="scientific">Allosphingosinicella deserti</name>
    <dbReference type="NCBI Taxonomy" id="2116704"/>
    <lineage>
        <taxon>Bacteria</taxon>
        <taxon>Pseudomonadati</taxon>
        <taxon>Pseudomonadota</taxon>
        <taxon>Alphaproteobacteria</taxon>
        <taxon>Sphingomonadales</taxon>
        <taxon>Sphingomonadaceae</taxon>
        <taxon>Allosphingosinicella</taxon>
    </lineage>
</organism>
<dbReference type="AlphaFoldDB" id="A0A2P7QW13"/>
<proteinExistence type="predicted"/>
<protein>
    <submittedName>
        <fullName evidence="1">Uncharacterized protein</fullName>
    </submittedName>
</protein>
<accession>A0A2P7QW13</accession>
<dbReference type="Proteomes" id="UP000241167">
    <property type="component" value="Unassembled WGS sequence"/>
</dbReference>